<keyword evidence="1" id="KW-1133">Transmembrane helix</keyword>
<dbReference type="Proteomes" id="UP000178774">
    <property type="component" value="Unassembled WGS sequence"/>
</dbReference>
<organism evidence="2 3">
    <name type="scientific">Candidatus Staskawiczbacteria bacterium RIFCSPHIGHO2_01_FULL_41_41</name>
    <dbReference type="NCBI Taxonomy" id="1802203"/>
    <lineage>
        <taxon>Bacteria</taxon>
        <taxon>Candidatus Staskawicziibacteriota</taxon>
    </lineage>
</organism>
<sequence length="144" mass="16013">MGRFFVVRNKNARRLIGMKTNTVSFLTLGILFFSAMFFAGVSPVDAAMPAASQLVSMETHSTDLNVYDQAYPATLMPQAEGGYGFPWLSLNEVMLAFSVAAALAGGLFLLYLIADFFTDHDKKRAVRMHSHSSLMHRHITPKHR</sequence>
<dbReference type="AlphaFoldDB" id="A0A1G2HW15"/>
<evidence type="ECO:0000313" key="2">
    <source>
        <dbReference type="EMBL" id="OGZ66653.1"/>
    </source>
</evidence>
<keyword evidence="1" id="KW-0812">Transmembrane</keyword>
<accession>A0A1G2HW15</accession>
<evidence type="ECO:0000256" key="1">
    <source>
        <dbReference type="SAM" id="Phobius"/>
    </source>
</evidence>
<feature type="transmembrane region" description="Helical" evidence="1">
    <location>
        <begin position="93"/>
        <end position="114"/>
    </location>
</feature>
<gene>
    <name evidence="2" type="ORF">A2822_00450</name>
</gene>
<comment type="caution">
    <text evidence="2">The sequence shown here is derived from an EMBL/GenBank/DDBJ whole genome shotgun (WGS) entry which is preliminary data.</text>
</comment>
<keyword evidence="1" id="KW-0472">Membrane</keyword>
<proteinExistence type="predicted"/>
<name>A0A1G2HW15_9BACT</name>
<reference evidence="2 3" key="1">
    <citation type="journal article" date="2016" name="Nat. Commun.">
        <title>Thousands of microbial genomes shed light on interconnected biogeochemical processes in an aquifer system.</title>
        <authorList>
            <person name="Anantharaman K."/>
            <person name="Brown C.T."/>
            <person name="Hug L.A."/>
            <person name="Sharon I."/>
            <person name="Castelle C.J."/>
            <person name="Probst A.J."/>
            <person name="Thomas B.C."/>
            <person name="Singh A."/>
            <person name="Wilkins M.J."/>
            <person name="Karaoz U."/>
            <person name="Brodie E.L."/>
            <person name="Williams K.H."/>
            <person name="Hubbard S.S."/>
            <person name="Banfield J.F."/>
        </authorList>
    </citation>
    <scope>NUCLEOTIDE SEQUENCE [LARGE SCALE GENOMIC DNA]</scope>
</reference>
<protein>
    <submittedName>
        <fullName evidence="2">Uncharacterized protein</fullName>
    </submittedName>
</protein>
<dbReference type="EMBL" id="MHOP01000002">
    <property type="protein sequence ID" value="OGZ66653.1"/>
    <property type="molecule type" value="Genomic_DNA"/>
</dbReference>
<evidence type="ECO:0000313" key="3">
    <source>
        <dbReference type="Proteomes" id="UP000178774"/>
    </source>
</evidence>